<gene>
    <name evidence="1" type="ORF">S03H2_65711</name>
</gene>
<protein>
    <submittedName>
        <fullName evidence="1">Uncharacterized protein</fullName>
    </submittedName>
</protein>
<reference evidence="1" key="1">
    <citation type="journal article" date="2014" name="Front. Microbiol.">
        <title>High frequency of phylogenetically diverse reductive dehalogenase-homologous genes in deep subseafloor sedimentary metagenomes.</title>
        <authorList>
            <person name="Kawai M."/>
            <person name="Futagami T."/>
            <person name="Toyoda A."/>
            <person name="Takaki Y."/>
            <person name="Nishi S."/>
            <person name="Hori S."/>
            <person name="Arai W."/>
            <person name="Tsubouchi T."/>
            <person name="Morono Y."/>
            <person name="Uchiyama I."/>
            <person name="Ito T."/>
            <person name="Fujiyama A."/>
            <person name="Inagaki F."/>
            <person name="Takami H."/>
        </authorList>
    </citation>
    <scope>NUCLEOTIDE SEQUENCE</scope>
    <source>
        <strain evidence="1">Expedition CK06-06</strain>
    </source>
</reference>
<sequence>MAFLVCPRVPLGNCTFARIGRDMHMSFILGLKKQGLRVYYQPTVFIKHIATDGKIYTHKLSKEAMEMPK</sequence>
<proteinExistence type="predicted"/>
<evidence type="ECO:0000313" key="1">
    <source>
        <dbReference type="EMBL" id="GAH76495.1"/>
    </source>
</evidence>
<organism evidence="1">
    <name type="scientific">marine sediment metagenome</name>
    <dbReference type="NCBI Taxonomy" id="412755"/>
    <lineage>
        <taxon>unclassified sequences</taxon>
        <taxon>metagenomes</taxon>
        <taxon>ecological metagenomes</taxon>
    </lineage>
</organism>
<name>X1J4U0_9ZZZZ</name>
<dbReference type="AlphaFoldDB" id="X1J4U0"/>
<accession>X1J4U0</accession>
<comment type="caution">
    <text evidence="1">The sequence shown here is derived from an EMBL/GenBank/DDBJ whole genome shotgun (WGS) entry which is preliminary data.</text>
</comment>
<dbReference type="EMBL" id="BARU01042822">
    <property type="protein sequence ID" value="GAH76495.1"/>
    <property type="molecule type" value="Genomic_DNA"/>
</dbReference>